<dbReference type="EMBL" id="OW970315">
    <property type="protein sequence ID" value="CAH6333186.1"/>
    <property type="molecule type" value="Genomic_DNA"/>
</dbReference>
<sequence length="258" mass="29255">MHKRIPTSLAKQPLIEAVFELRYSKETQISEIMPGFLFHALNCEKPITHTQASQIPKNVRDADEDMHYAVISRLEFEGYYIGLSDHGITISSISSNYEGWSAFKKVILRVIEEVGKLKVNESVMRYAIKYVDFFKSNQDGSSQLDKLDLNISLAGEDVLNDPINLRVDKNNKDYSNGIQILSHALVLTESGTYERKGMILDIETARYIKSDNELKDFISNTDSALDNIHQCNLKTFFSCLKDTTIEELEPIYNNSGGS</sequence>
<evidence type="ECO:0000313" key="2">
    <source>
        <dbReference type="Proteomes" id="UP001158961"/>
    </source>
</evidence>
<dbReference type="InterPro" id="IPR026349">
    <property type="entry name" value="CHP04255"/>
</dbReference>
<dbReference type="Proteomes" id="UP001158961">
    <property type="component" value="Chromosome"/>
</dbReference>
<evidence type="ECO:0000313" key="1">
    <source>
        <dbReference type="EMBL" id="CAH6333186.1"/>
    </source>
</evidence>
<dbReference type="NCBIfam" id="TIGR04255">
    <property type="entry name" value="sporadTIGR04255"/>
    <property type="match status" value="1"/>
</dbReference>
<accession>A0AAN2FEX2</accession>
<dbReference type="RefSeq" id="WP_050491331.1">
    <property type="nucleotide sequence ID" value="NZ_JACYNT010000003.1"/>
</dbReference>
<gene>
    <name evidence="1" type="ORF">DAPPPG734_18190</name>
</gene>
<name>A0AAN2FEX2_ENTAG</name>
<organism evidence="1 2">
    <name type="scientific">Enterobacter agglomerans</name>
    <name type="common">Erwinia herbicola</name>
    <name type="synonym">Pantoea agglomerans</name>
    <dbReference type="NCBI Taxonomy" id="549"/>
    <lineage>
        <taxon>Bacteria</taxon>
        <taxon>Pseudomonadati</taxon>
        <taxon>Pseudomonadota</taxon>
        <taxon>Gammaproteobacteria</taxon>
        <taxon>Enterobacterales</taxon>
        <taxon>Erwiniaceae</taxon>
        <taxon>Pantoea</taxon>
        <taxon>Pantoea agglomerans group</taxon>
    </lineage>
</organism>
<proteinExistence type="predicted"/>
<protein>
    <submittedName>
        <fullName evidence="1">TIGR04255 family protein</fullName>
    </submittedName>
</protein>
<reference evidence="1" key="1">
    <citation type="submission" date="2022-05" db="EMBL/GenBank/DDBJ databases">
        <authorList>
            <person name="Pothier F. J."/>
        </authorList>
    </citation>
    <scope>NUCLEOTIDE SEQUENCE</scope>
    <source>
        <strain evidence="1">DAPP-PG734</strain>
    </source>
</reference>
<dbReference type="AlphaFoldDB" id="A0AAN2FEX2"/>